<protein>
    <submittedName>
        <fullName evidence="6">Uncharacterized protein</fullName>
    </submittedName>
</protein>
<keyword evidence="2" id="KW-0378">Hydrolase</keyword>
<proteinExistence type="inferred from homology"/>
<keyword evidence="4" id="KW-0443">Lipid metabolism</keyword>
<dbReference type="GO" id="GO:0016788">
    <property type="term" value="F:hydrolase activity, acting on ester bonds"/>
    <property type="evidence" value="ECO:0007669"/>
    <property type="project" value="InterPro"/>
</dbReference>
<dbReference type="PANTHER" id="PTHR46020:SF4">
    <property type="entry name" value="OS04G0650200 PROTEIN"/>
    <property type="match status" value="1"/>
</dbReference>
<evidence type="ECO:0000256" key="5">
    <source>
        <dbReference type="SAM" id="Phobius"/>
    </source>
</evidence>
<evidence type="ECO:0000256" key="4">
    <source>
        <dbReference type="ARBA" id="ARBA00023098"/>
    </source>
</evidence>
<reference evidence="6" key="1">
    <citation type="submission" date="2022-02" db="EMBL/GenBank/DDBJ databases">
        <authorList>
            <person name="Henning P.M."/>
            <person name="McCubbin A.G."/>
            <person name="Shore J.S."/>
        </authorList>
    </citation>
    <scope>NUCLEOTIDE SEQUENCE</scope>
    <source>
        <strain evidence="6">F60SS</strain>
        <tissue evidence="6">Leaves</tissue>
    </source>
</reference>
<dbReference type="AlphaFoldDB" id="A0A9Q0GFI2"/>
<evidence type="ECO:0000256" key="1">
    <source>
        <dbReference type="ARBA" id="ARBA00008668"/>
    </source>
</evidence>
<gene>
    <name evidence="6" type="ORF">Tsubulata_041738</name>
</gene>
<evidence type="ECO:0000313" key="7">
    <source>
        <dbReference type="Proteomes" id="UP001141552"/>
    </source>
</evidence>
<keyword evidence="3" id="KW-0442">Lipid degradation</keyword>
<comment type="caution">
    <text evidence="6">The sequence shown here is derived from an EMBL/GenBank/DDBJ whole genome shotgun (WGS) entry which is preliminary data.</text>
</comment>
<reference evidence="6" key="2">
    <citation type="journal article" date="2023" name="Plants (Basel)">
        <title>Annotation of the Turnera subulata (Passifloraceae) Draft Genome Reveals the S-Locus Evolved after the Divergence of Turneroideae from Passifloroideae in a Stepwise Manner.</title>
        <authorList>
            <person name="Henning P.M."/>
            <person name="Roalson E.H."/>
            <person name="Mir W."/>
            <person name="McCubbin A.G."/>
            <person name="Shore J.S."/>
        </authorList>
    </citation>
    <scope>NUCLEOTIDE SEQUENCE</scope>
    <source>
        <strain evidence="6">F60SS</strain>
    </source>
</reference>
<evidence type="ECO:0000313" key="6">
    <source>
        <dbReference type="EMBL" id="KAJ4849303.1"/>
    </source>
</evidence>
<dbReference type="GO" id="GO:0016042">
    <property type="term" value="P:lipid catabolic process"/>
    <property type="evidence" value="ECO:0007669"/>
    <property type="project" value="UniProtKB-KW"/>
</dbReference>
<comment type="similarity">
    <text evidence="1">Belongs to the 'GDSL' lipolytic enzyme family.</text>
</comment>
<accession>A0A9Q0GFI2</accession>
<keyword evidence="7" id="KW-1185">Reference proteome</keyword>
<sequence length="224" mass="24631">MGPLGIFYVLVLPLWMVVPSLATIHTVGDNSGWTLGTHDHSTWKSDNTFAAAGDRLGGVKLFVFGASWADTGNYEAVKRPGEPFSYPLGMTWPGKPAGRLSDGYVLTDVIALFFNTTAPPTYSQWQKNSVAESELKNGMNFAFGGSGALPTWENVTLRVQLGQFKQVVEDMVFTPNDLKDSVAVLSFVANDYNFYLAMNNRSRVVSFLTWYGGILIISIMNYGF</sequence>
<dbReference type="Gene3D" id="3.40.50.1110">
    <property type="entry name" value="SGNH hydrolase"/>
    <property type="match status" value="1"/>
</dbReference>
<dbReference type="EMBL" id="JAKUCV010000651">
    <property type="protein sequence ID" value="KAJ4849303.1"/>
    <property type="molecule type" value="Genomic_DNA"/>
</dbReference>
<dbReference type="Proteomes" id="UP001141552">
    <property type="component" value="Unassembled WGS sequence"/>
</dbReference>
<organism evidence="6 7">
    <name type="scientific">Turnera subulata</name>
    <dbReference type="NCBI Taxonomy" id="218843"/>
    <lineage>
        <taxon>Eukaryota</taxon>
        <taxon>Viridiplantae</taxon>
        <taxon>Streptophyta</taxon>
        <taxon>Embryophyta</taxon>
        <taxon>Tracheophyta</taxon>
        <taxon>Spermatophyta</taxon>
        <taxon>Magnoliopsida</taxon>
        <taxon>eudicotyledons</taxon>
        <taxon>Gunneridae</taxon>
        <taxon>Pentapetalae</taxon>
        <taxon>rosids</taxon>
        <taxon>fabids</taxon>
        <taxon>Malpighiales</taxon>
        <taxon>Passifloraceae</taxon>
        <taxon>Turnera</taxon>
    </lineage>
</organism>
<dbReference type="PANTHER" id="PTHR46020">
    <property type="entry name" value="OSJNBB0059K02.9 PROTEIN"/>
    <property type="match status" value="1"/>
</dbReference>
<evidence type="ECO:0000256" key="2">
    <source>
        <dbReference type="ARBA" id="ARBA00022801"/>
    </source>
</evidence>
<feature type="transmembrane region" description="Helical" evidence="5">
    <location>
        <begin position="204"/>
        <end position="223"/>
    </location>
</feature>
<evidence type="ECO:0000256" key="3">
    <source>
        <dbReference type="ARBA" id="ARBA00022963"/>
    </source>
</evidence>
<name>A0A9Q0GFI2_9ROSI</name>
<dbReference type="OrthoDB" id="1600564at2759"/>
<dbReference type="InterPro" id="IPR036514">
    <property type="entry name" value="SGNH_hydro_sf"/>
</dbReference>
<dbReference type="Pfam" id="PF00657">
    <property type="entry name" value="Lipase_GDSL"/>
    <property type="match status" value="1"/>
</dbReference>
<keyword evidence="5" id="KW-0812">Transmembrane</keyword>
<dbReference type="InterPro" id="IPR001087">
    <property type="entry name" value="GDSL"/>
</dbReference>
<feature type="transmembrane region" description="Helical" evidence="5">
    <location>
        <begin position="6"/>
        <end position="24"/>
    </location>
</feature>
<keyword evidence="5" id="KW-1133">Transmembrane helix</keyword>
<keyword evidence="5" id="KW-0472">Membrane</keyword>